<dbReference type="EMBL" id="CAJVPT010018067">
    <property type="protein sequence ID" value="CAG8630895.1"/>
    <property type="molecule type" value="Genomic_DNA"/>
</dbReference>
<protein>
    <submittedName>
        <fullName evidence="1">9120_t:CDS:1</fullName>
    </submittedName>
</protein>
<evidence type="ECO:0000313" key="2">
    <source>
        <dbReference type="Proteomes" id="UP000789525"/>
    </source>
</evidence>
<reference evidence="1" key="1">
    <citation type="submission" date="2021-06" db="EMBL/GenBank/DDBJ databases">
        <authorList>
            <person name="Kallberg Y."/>
            <person name="Tangrot J."/>
            <person name="Rosling A."/>
        </authorList>
    </citation>
    <scope>NUCLEOTIDE SEQUENCE</scope>
    <source>
        <strain evidence="1">CL356</strain>
    </source>
</reference>
<dbReference type="Proteomes" id="UP000789525">
    <property type="component" value="Unassembled WGS sequence"/>
</dbReference>
<gene>
    <name evidence="1" type="ORF">ACOLOM_LOCUS7624</name>
</gene>
<feature type="non-terminal residue" evidence="1">
    <location>
        <position position="1"/>
    </location>
</feature>
<sequence length="905" mass="98408">RRRGANAEEDEIAEGSKGVVRVRAKLVLRPGEVGRIGLSVWAALLARKKYLSELEPEDTVQDLNMFEVERLLDRKRRPVGGVVELQSIYRFIQLVPAFGKKIDHSLRAENSISRCKRFYINSFADKEIYQAVCSLLCTILNLCLHFNPSIAAIPFLDVCALPTMSTIGPLSPNAFEALFEGNIPEEDLAGERVACNSTLKATMQASSTRSIKSSATRLEPRQAREIQEPGGNRECEMPLLKTLPAIVFLMDEIGKIEPFKYMDSRLESKVLSAEVKKNFDEDCLVYAPQDGFWVLPVRIEDETLWSRSDLPDPLLEAWGPRFFAFRTPILLSGKVLRRLTELVTKVLEGDGVSHDGTKAWMINDESRSLYAAHHVGVVSHYGTDDTGPKGLRLSKDTLRQKPLAQNAIHRLFHAIQEDIVPTVTRLLRQIDPQRVLAYLGDELADNVADFGGAFFCMALSKGHSDNIHLDGTDHTKSYAFIIPLGEFTGGDLVLPTLHLSIPVRPGQILAVTASFLPHYISTVSGTRYAATLFTDKFLASRMRDVLLKMGISRLLLVAKENYLLICLQTPLSAWHGWLKRPREFKLQASDLQAFHLPPVRSFLSPHPLDNRVRKTTSKSSAFPSSLMPSQAPGRTRSATLQQPILDSSQPNPRGKKLGKSIPGSLNPSSKSKDPSKAPELAPHMSNSSTTFTKGSKKPKGKGPTILANSASPLPPPKKGKGKAKPCSPPPDSVPFLQQNGMDSPLRSLRPSKEEAAAPSYTPILGDYPSEPIHGHCPSDQWDETTELLAPPFSESEPEEASVLDKGKKRAHSPEPMTQRKRATTNILATALTTTAATITNTTANAEAVPANTPAAVVSFAAVPSAAVPSAAAPSGAVPPATVPSVASSATGPATTSTVTVATTSG</sequence>
<feature type="non-terminal residue" evidence="1">
    <location>
        <position position="905"/>
    </location>
</feature>
<keyword evidence="2" id="KW-1185">Reference proteome</keyword>
<evidence type="ECO:0000313" key="1">
    <source>
        <dbReference type="EMBL" id="CAG8630895.1"/>
    </source>
</evidence>
<accession>A0ACA9N406</accession>
<proteinExistence type="predicted"/>
<comment type="caution">
    <text evidence="1">The sequence shown here is derived from an EMBL/GenBank/DDBJ whole genome shotgun (WGS) entry which is preliminary data.</text>
</comment>
<name>A0ACA9N406_9GLOM</name>
<organism evidence="1 2">
    <name type="scientific">Acaulospora colombiana</name>
    <dbReference type="NCBI Taxonomy" id="27376"/>
    <lineage>
        <taxon>Eukaryota</taxon>
        <taxon>Fungi</taxon>
        <taxon>Fungi incertae sedis</taxon>
        <taxon>Mucoromycota</taxon>
        <taxon>Glomeromycotina</taxon>
        <taxon>Glomeromycetes</taxon>
        <taxon>Diversisporales</taxon>
        <taxon>Acaulosporaceae</taxon>
        <taxon>Acaulospora</taxon>
    </lineage>
</organism>